<keyword evidence="1" id="KW-0378">Hydrolase</keyword>
<organism evidence="2 3">
    <name type="scientific">Paenibacillus eucommiae</name>
    <dbReference type="NCBI Taxonomy" id="1355755"/>
    <lineage>
        <taxon>Bacteria</taxon>
        <taxon>Bacillati</taxon>
        <taxon>Bacillota</taxon>
        <taxon>Bacilli</taxon>
        <taxon>Bacillales</taxon>
        <taxon>Paenibacillaceae</taxon>
        <taxon>Paenibacillus</taxon>
    </lineage>
</organism>
<evidence type="ECO:0000313" key="3">
    <source>
        <dbReference type="Proteomes" id="UP001519287"/>
    </source>
</evidence>
<sequence>MDHIQTKVSVVIGEHCDRLERFAADQLCEYIEKLFHIATSSQTRIQEQASAYFFIGNRDTNPVNRNTTESIELKKVSNEGILIQKEVIDGVPSIILGGGSPKSTLWAVYEFIERWGVRYLLSGDVLPKKSAFYLPEVDLVQEPLLPLRVWGFPHGLAVGPESWGFKDYCKVMDQLAKLKYNRVSVQFYQLYPFLHLEYKGIKRKSAGLFFNLHYPITEDMIGRDLFDDREEFWNPDLPINASYEEFIAAGELHVHRIMDYAHQRGLECVINPPVIEFPLEFEPILKDAVKMDSINNETIVPGPNTDVEDEDLKEFAEQIINLTIKTYPEADYLSLVMPEWRHWTGQAEYAWKMLNQKYGIDDICTYADVIAKAELRLSYPGGAERAKTEAKGDIVSLYYYDKLLSDKFAADHTSKASKKWIYMYVAEELYPILSKVLPEGSELLTYIDYTPSRVLRRNHVLKDMGTNKIPSTLNFTLNDDNVGVLPQINMRPLEDLLKQLLECGWAGFVTRYWTTSDQDACVSYISKAAWDSELKPYAAYKDYIRTTCGEECLEEMLGMFIELEAASKVLEWDGLGLSFPLPWMMSFNWDTKLQPDQYTEVSSCYQRALGWVYLAKDKTRNVQSVYIDYWIGRLEFAVHYMNTIEAVRLAACAQEINDVNRTRELVDIALEKAKKGIEAYARVARDQSDRAWIAVLNEYVYRYLMKKQAEFSKD</sequence>
<dbReference type="InterPro" id="IPR029018">
    <property type="entry name" value="Hex-like_dom2"/>
</dbReference>
<comment type="caution">
    <text evidence="2">The sequence shown here is derived from an EMBL/GenBank/DDBJ whole genome shotgun (WGS) entry which is preliminary data.</text>
</comment>
<evidence type="ECO:0000256" key="1">
    <source>
        <dbReference type="ARBA" id="ARBA00022801"/>
    </source>
</evidence>
<evidence type="ECO:0008006" key="4">
    <source>
        <dbReference type="Google" id="ProtNLM"/>
    </source>
</evidence>
<proteinExistence type="predicted"/>
<dbReference type="SUPFAM" id="SSF55545">
    <property type="entry name" value="beta-N-acetylhexosaminidase-like domain"/>
    <property type="match status" value="1"/>
</dbReference>
<dbReference type="EMBL" id="JAGGLB010000006">
    <property type="protein sequence ID" value="MBP1990836.1"/>
    <property type="molecule type" value="Genomic_DNA"/>
</dbReference>
<dbReference type="RefSeq" id="WP_209971587.1">
    <property type="nucleotide sequence ID" value="NZ_JAGGLB010000006.1"/>
</dbReference>
<keyword evidence="3" id="KW-1185">Reference proteome</keyword>
<reference evidence="2 3" key="1">
    <citation type="submission" date="2021-03" db="EMBL/GenBank/DDBJ databases">
        <title>Genomic Encyclopedia of Type Strains, Phase IV (KMG-IV): sequencing the most valuable type-strain genomes for metagenomic binning, comparative biology and taxonomic classification.</title>
        <authorList>
            <person name="Goeker M."/>
        </authorList>
    </citation>
    <scope>NUCLEOTIDE SEQUENCE [LARGE SCALE GENOMIC DNA]</scope>
    <source>
        <strain evidence="2 3">DSM 26048</strain>
    </source>
</reference>
<dbReference type="Proteomes" id="UP001519287">
    <property type="component" value="Unassembled WGS sequence"/>
</dbReference>
<gene>
    <name evidence="2" type="ORF">J2Z66_002442</name>
</gene>
<accession>A0ABS4IVH2</accession>
<protein>
    <recommendedName>
        <fullName evidence="4">Alpha glucuronidase N-terminal domain-containing protein</fullName>
    </recommendedName>
</protein>
<evidence type="ECO:0000313" key="2">
    <source>
        <dbReference type="EMBL" id="MBP1990836.1"/>
    </source>
</evidence>
<dbReference type="Gene3D" id="3.30.379.10">
    <property type="entry name" value="Chitobiase/beta-hexosaminidase domain 2-like"/>
    <property type="match status" value="1"/>
</dbReference>
<name>A0ABS4IVH2_9BACL</name>